<accession>A0A3P7QG62</accession>
<evidence type="ECO:0000313" key="2">
    <source>
        <dbReference type="Proteomes" id="UP000271889"/>
    </source>
</evidence>
<dbReference type="EMBL" id="UYRV01118060">
    <property type="protein sequence ID" value="VDN30972.1"/>
    <property type="molecule type" value="Genomic_DNA"/>
</dbReference>
<dbReference type="AlphaFoldDB" id="A0A3P7QG62"/>
<reference evidence="1 2" key="1">
    <citation type="submission" date="2018-11" db="EMBL/GenBank/DDBJ databases">
        <authorList>
            <consortium name="Pathogen Informatics"/>
        </authorList>
    </citation>
    <scope>NUCLEOTIDE SEQUENCE [LARGE SCALE GENOMIC DNA]</scope>
</reference>
<dbReference type="Proteomes" id="UP000271889">
    <property type="component" value="Unassembled WGS sequence"/>
</dbReference>
<keyword evidence="2" id="KW-1185">Reference proteome</keyword>
<proteinExistence type="predicted"/>
<gene>
    <name evidence="1" type="ORF">CGOC_LOCUS11684</name>
</gene>
<evidence type="ECO:0000313" key="1">
    <source>
        <dbReference type="EMBL" id="VDN30972.1"/>
    </source>
</evidence>
<protein>
    <submittedName>
        <fullName evidence="1">Uncharacterized protein</fullName>
    </submittedName>
</protein>
<name>A0A3P7QG62_CYLGO</name>
<sequence length="43" mass="4775">MRETKLLNNVSRSEFKTANVFVAAETGPENRIQAESDAPLLKV</sequence>
<organism evidence="1 2">
    <name type="scientific">Cylicostephanus goldi</name>
    <name type="common">Nematode worm</name>
    <dbReference type="NCBI Taxonomy" id="71465"/>
    <lineage>
        <taxon>Eukaryota</taxon>
        <taxon>Metazoa</taxon>
        <taxon>Ecdysozoa</taxon>
        <taxon>Nematoda</taxon>
        <taxon>Chromadorea</taxon>
        <taxon>Rhabditida</taxon>
        <taxon>Rhabditina</taxon>
        <taxon>Rhabditomorpha</taxon>
        <taxon>Strongyloidea</taxon>
        <taxon>Strongylidae</taxon>
        <taxon>Cylicostephanus</taxon>
    </lineage>
</organism>